<accession>A0A2U1KAD1</accession>
<evidence type="ECO:0000256" key="4">
    <source>
        <dbReference type="ARBA" id="ARBA00023125"/>
    </source>
</evidence>
<dbReference type="GO" id="GO:0003677">
    <property type="term" value="F:DNA binding"/>
    <property type="evidence" value="ECO:0007669"/>
    <property type="project" value="UniProtKB-KW"/>
</dbReference>
<dbReference type="InterPro" id="IPR016177">
    <property type="entry name" value="DNA-bd_dom_sf"/>
</dbReference>
<comment type="caution">
    <text evidence="11">The sequence shown here is derived from an EMBL/GenBank/DDBJ whole genome shotgun (WGS) entry which is preliminary data.</text>
</comment>
<feature type="domain" description="AP2/ERF" evidence="10">
    <location>
        <begin position="27"/>
        <end position="84"/>
    </location>
</feature>
<dbReference type="InterPro" id="IPR051032">
    <property type="entry name" value="AP2/ERF_TF_ERF_subfamily"/>
</dbReference>
<organism evidence="11 12">
    <name type="scientific">Artemisia annua</name>
    <name type="common">Sweet wormwood</name>
    <dbReference type="NCBI Taxonomy" id="35608"/>
    <lineage>
        <taxon>Eukaryota</taxon>
        <taxon>Viridiplantae</taxon>
        <taxon>Streptophyta</taxon>
        <taxon>Embryophyta</taxon>
        <taxon>Tracheophyta</taxon>
        <taxon>Spermatophyta</taxon>
        <taxon>Magnoliopsida</taxon>
        <taxon>eudicotyledons</taxon>
        <taxon>Gunneridae</taxon>
        <taxon>Pentapetalae</taxon>
        <taxon>asterids</taxon>
        <taxon>campanulids</taxon>
        <taxon>Asterales</taxon>
        <taxon>Asteraceae</taxon>
        <taxon>Asteroideae</taxon>
        <taxon>Anthemideae</taxon>
        <taxon>Artemisiinae</taxon>
        <taxon>Artemisia</taxon>
    </lineage>
</organism>
<evidence type="ECO:0000256" key="5">
    <source>
        <dbReference type="ARBA" id="ARBA00023159"/>
    </source>
</evidence>
<dbReference type="Proteomes" id="UP000245207">
    <property type="component" value="Unassembled WGS sequence"/>
</dbReference>
<dbReference type="CDD" id="cd00018">
    <property type="entry name" value="AP2"/>
    <property type="match status" value="1"/>
</dbReference>
<dbReference type="Gene3D" id="3.30.730.10">
    <property type="entry name" value="AP2/ERF domain"/>
    <property type="match status" value="1"/>
</dbReference>
<dbReference type="GO" id="GO:0006952">
    <property type="term" value="P:defense response"/>
    <property type="evidence" value="ECO:0007669"/>
    <property type="project" value="UniProtKB-KW"/>
</dbReference>
<evidence type="ECO:0000313" key="11">
    <source>
        <dbReference type="EMBL" id="PWA31102.1"/>
    </source>
</evidence>
<comment type="subcellular location">
    <subcellularLocation>
        <location evidence="1">Nucleus</location>
    </subcellularLocation>
</comment>
<evidence type="ECO:0000256" key="3">
    <source>
        <dbReference type="ARBA" id="ARBA00023015"/>
    </source>
</evidence>
<evidence type="ECO:0000256" key="6">
    <source>
        <dbReference type="ARBA" id="ARBA00023163"/>
    </source>
</evidence>
<evidence type="ECO:0000256" key="8">
    <source>
        <dbReference type="ARBA" id="ARBA00024343"/>
    </source>
</evidence>
<feature type="compositionally biased region" description="Basic and acidic residues" evidence="9">
    <location>
        <begin position="7"/>
        <end position="26"/>
    </location>
</feature>
<evidence type="ECO:0000256" key="7">
    <source>
        <dbReference type="ARBA" id="ARBA00023242"/>
    </source>
</evidence>
<dbReference type="EMBL" id="PKPP01026027">
    <property type="protein sequence ID" value="PWA31102.1"/>
    <property type="molecule type" value="Genomic_DNA"/>
</dbReference>
<comment type="similarity">
    <text evidence="8">Belongs to the AP2/ERF transcription factor family. ERF subfamily.</text>
</comment>
<feature type="compositionally biased region" description="Polar residues" evidence="9">
    <location>
        <begin position="85"/>
        <end position="99"/>
    </location>
</feature>
<feature type="region of interest" description="Disordered" evidence="9">
    <location>
        <begin position="85"/>
        <end position="109"/>
    </location>
</feature>
<dbReference type="PANTHER" id="PTHR31985">
    <property type="entry name" value="ETHYLENE-RESPONSIVE TRANSCRIPTION FACTOR ERF042-RELATED"/>
    <property type="match status" value="1"/>
</dbReference>
<evidence type="ECO:0000256" key="9">
    <source>
        <dbReference type="SAM" id="MobiDB-lite"/>
    </source>
</evidence>
<name>A0A2U1KAD1_ARTAN</name>
<gene>
    <name evidence="11" type="ORF">CTI12_AA625940</name>
</gene>
<dbReference type="PROSITE" id="PS51032">
    <property type="entry name" value="AP2_ERF"/>
    <property type="match status" value="1"/>
</dbReference>
<dbReference type="PRINTS" id="PR00367">
    <property type="entry name" value="ETHRSPELEMNT"/>
</dbReference>
<keyword evidence="7" id="KW-0539">Nucleus</keyword>
<protein>
    <submittedName>
        <fullName evidence="11">DNA-binding domain-containing protein</fullName>
    </submittedName>
</protein>
<keyword evidence="3" id="KW-0805">Transcription regulation</keyword>
<dbReference type="GO" id="GO:0003700">
    <property type="term" value="F:DNA-binding transcription factor activity"/>
    <property type="evidence" value="ECO:0007669"/>
    <property type="project" value="InterPro"/>
</dbReference>
<keyword evidence="6" id="KW-0804">Transcription</keyword>
<proteinExistence type="inferred from homology"/>
<dbReference type="OrthoDB" id="1932364at2759"/>
<evidence type="ECO:0000256" key="2">
    <source>
        <dbReference type="ARBA" id="ARBA00022821"/>
    </source>
</evidence>
<sequence>MTCSYAKEGEFRKETKKTDSHDKENSVYRGVRRRSWGKWVSEIREPKKKSRIWLGTFDNPEMAARAHDVAAIATKVKAATLSINEISPRSHDSNSTQAELQPEVDGSDSSDDAFLDLPDLLIDHSSRINHTCFTYPGEITRDETGDNEFWLEDNYLWNNYC</sequence>
<evidence type="ECO:0000256" key="1">
    <source>
        <dbReference type="ARBA" id="ARBA00004123"/>
    </source>
</evidence>
<feature type="region of interest" description="Disordered" evidence="9">
    <location>
        <begin position="1"/>
        <end position="28"/>
    </location>
</feature>
<keyword evidence="2" id="KW-0611">Plant defense</keyword>
<dbReference type="GO" id="GO:0005634">
    <property type="term" value="C:nucleus"/>
    <property type="evidence" value="ECO:0007669"/>
    <property type="project" value="UniProtKB-SubCell"/>
</dbReference>
<dbReference type="SUPFAM" id="SSF54171">
    <property type="entry name" value="DNA-binding domain"/>
    <property type="match status" value="1"/>
</dbReference>
<dbReference type="Pfam" id="PF00847">
    <property type="entry name" value="AP2"/>
    <property type="match status" value="1"/>
</dbReference>
<keyword evidence="5" id="KW-0010">Activator</keyword>
<dbReference type="InterPro" id="IPR001471">
    <property type="entry name" value="AP2/ERF_dom"/>
</dbReference>
<evidence type="ECO:0000259" key="10">
    <source>
        <dbReference type="PROSITE" id="PS51032"/>
    </source>
</evidence>
<dbReference type="SMART" id="SM00380">
    <property type="entry name" value="AP2"/>
    <property type="match status" value="1"/>
</dbReference>
<keyword evidence="4 11" id="KW-0238">DNA-binding</keyword>
<dbReference type="InterPro" id="IPR036955">
    <property type="entry name" value="AP2/ERF_dom_sf"/>
</dbReference>
<dbReference type="STRING" id="35608.A0A2U1KAD1"/>
<dbReference type="AlphaFoldDB" id="A0A2U1KAD1"/>
<reference evidence="11 12" key="1">
    <citation type="journal article" date="2018" name="Mol. Plant">
        <title>The genome of Artemisia annua provides insight into the evolution of Asteraceae family and artemisinin biosynthesis.</title>
        <authorList>
            <person name="Shen Q."/>
            <person name="Zhang L."/>
            <person name="Liao Z."/>
            <person name="Wang S."/>
            <person name="Yan T."/>
            <person name="Shi P."/>
            <person name="Liu M."/>
            <person name="Fu X."/>
            <person name="Pan Q."/>
            <person name="Wang Y."/>
            <person name="Lv Z."/>
            <person name="Lu X."/>
            <person name="Zhang F."/>
            <person name="Jiang W."/>
            <person name="Ma Y."/>
            <person name="Chen M."/>
            <person name="Hao X."/>
            <person name="Li L."/>
            <person name="Tang Y."/>
            <person name="Lv G."/>
            <person name="Zhou Y."/>
            <person name="Sun X."/>
            <person name="Brodelius P.E."/>
            <person name="Rose J.K.C."/>
            <person name="Tang K."/>
        </authorList>
    </citation>
    <scope>NUCLEOTIDE SEQUENCE [LARGE SCALE GENOMIC DNA]</scope>
    <source>
        <strain evidence="12">cv. Huhao1</strain>
        <tissue evidence="11">Leaf</tissue>
    </source>
</reference>
<dbReference type="PANTHER" id="PTHR31985:SF300">
    <property type="entry name" value="ETHYLENE-RESPONSIVE TRANSCRIPTION FACTOR ERF035"/>
    <property type="match status" value="1"/>
</dbReference>
<evidence type="ECO:0000313" key="12">
    <source>
        <dbReference type="Proteomes" id="UP000245207"/>
    </source>
</evidence>
<dbReference type="FunFam" id="3.30.730.10:FF:000001">
    <property type="entry name" value="Ethylene-responsive transcription factor 2"/>
    <property type="match status" value="1"/>
</dbReference>
<keyword evidence="12" id="KW-1185">Reference proteome</keyword>